<dbReference type="Pfam" id="PF18915">
    <property type="entry name" value="DUF5667"/>
    <property type="match status" value="1"/>
</dbReference>
<dbReference type="EMBL" id="PFMI01000033">
    <property type="protein sequence ID" value="PIZ00882.1"/>
    <property type="molecule type" value="Genomic_DNA"/>
</dbReference>
<comment type="caution">
    <text evidence="3">The sequence shown here is derived from an EMBL/GenBank/DDBJ whole genome shotgun (WGS) entry which is preliminary data.</text>
</comment>
<proteinExistence type="predicted"/>
<keyword evidence="1" id="KW-0175">Coiled coil</keyword>
<dbReference type="AlphaFoldDB" id="A0A2M7RNI8"/>
<feature type="domain" description="DUF5667" evidence="2">
    <location>
        <begin position="50"/>
        <end position="149"/>
    </location>
</feature>
<feature type="coiled-coil region" evidence="1">
    <location>
        <begin position="233"/>
        <end position="260"/>
    </location>
</feature>
<protein>
    <recommendedName>
        <fullName evidence="2">DUF5667 domain-containing protein</fullName>
    </recommendedName>
</protein>
<feature type="coiled-coil region" evidence="1">
    <location>
        <begin position="75"/>
        <end position="132"/>
    </location>
</feature>
<dbReference type="InterPro" id="IPR043725">
    <property type="entry name" value="DUF5667"/>
</dbReference>
<evidence type="ECO:0000313" key="3">
    <source>
        <dbReference type="EMBL" id="PIZ00882.1"/>
    </source>
</evidence>
<dbReference type="Proteomes" id="UP000229371">
    <property type="component" value="Unassembled WGS sequence"/>
</dbReference>
<evidence type="ECO:0000256" key="1">
    <source>
        <dbReference type="SAM" id="Coils"/>
    </source>
</evidence>
<accession>A0A2M7RNI8</accession>
<evidence type="ECO:0000313" key="4">
    <source>
        <dbReference type="Proteomes" id="UP000229371"/>
    </source>
</evidence>
<feature type="coiled-coil region" evidence="1">
    <location>
        <begin position="293"/>
        <end position="320"/>
    </location>
</feature>
<sequence>MFYLKVLVFSFCILILLGGVNTRATEIATEAINLDENIQPEDLGVGEPNLLPDNSFYFLKNWGRGISSFFTFNPIAKAELKLKFANEKLIEAKKLAEKTNEPQILKKALNNFQKEQNKLKQAVQKIKQGAENPKVAQFVDKFIEQGIKQQKLLGKFENNLPAEVHQDLITTKEEGLSKFSDINLKLVSPEIFAEKINKIIAKQEGSDFRQFKNLEVLNALKEKVPETAKPAIARAIDNSLKNLKDSMEKMDSQAREKFQNYLFSIGGDETRHLSILDQLETQDITLELRKDIETGKEKVLEKIERRLENYEKKNLKVAQEKLLEHLNTGEMSNLRVIKDLENNFSPELVPKILEIKKSAKEKLIKAFKRAGESPEEQKKIFDEIENKFYDVKQLEIFKEIKEIVPPEQQEFFETIKGKAIGKIEKKIKEAKSDGVAKEMVLERVAGTGAESIEILQESGMSPTTVQEITKETIAKISRRIENIQDLEKLENLKQDISEIQEIKEIIEKTLPTLFNKLEKKKENSLKGLDKARVEKQIRKAKNAIALCEKEIQALGEDAKKEIIGSGLLENAKKYLETANSVFNENKIGEAFSQATAVLNKAGNCQK</sequence>
<organism evidence="3 4">
    <name type="scientific">bacterium (Candidatus Gribaldobacteria) CG_4_10_14_0_8_um_filter_33_9</name>
    <dbReference type="NCBI Taxonomy" id="2014266"/>
    <lineage>
        <taxon>Bacteria</taxon>
        <taxon>Candidatus Gribaldobacteria</taxon>
    </lineage>
</organism>
<feature type="non-terminal residue" evidence="3">
    <location>
        <position position="606"/>
    </location>
</feature>
<reference evidence="4" key="1">
    <citation type="submission" date="2017-09" db="EMBL/GenBank/DDBJ databases">
        <title>Depth-based differentiation of microbial function through sediment-hosted aquifers and enrichment of novel symbionts in the deep terrestrial subsurface.</title>
        <authorList>
            <person name="Probst A.J."/>
            <person name="Ladd B."/>
            <person name="Jarett J.K."/>
            <person name="Geller-Mcgrath D.E."/>
            <person name="Sieber C.M.K."/>
            <person name="Emerson J.B."/>
            <person name="Anantharaman K."/>
            <person name="Thomas B.C."/>
            <person name="Malmstrom R."/>
            <person name="Stieglmeier M."/>
            <person name="Klingl A."/>
            <person name="Woyke T."/>
            <person name="Ryan C.M."/>
            <person name="Banfield J.F."/>
        </authorList>
    </citation>
    <scope>NUCLEOTIDE SEQUENCE [LARGE SCALE GENOMIC DNA]</scope>
</reference>
<feature type="coiled-coil region" evidence="1">
    <location>
        <begin position="489"/>
        <end position="557"/>
    </location>
</feature>
<name>A0A2M7RNI8_9BACT</name>
<gene>
    <name evidence="3" type="ORF">COY61_01330</name>
</gene>
<evidence type="ECO:0000259" key="2">
    <source>
        <dbReference type="Pfam" id="PF18915"/>
    </source>
</evidence>